<evidence type="ECO:0000313" key="3">
    <source>
        <dbReference type="Proteomes" id="UP000623467"/>
    </source>
</evidence>
<evidence type="ECO:0000256" key="1">
    <source>
        <dbReference type="SAM" id="MobiDB-lite"/>
    </source>
</evidence>
<feature type="compositionally biased region" description="Polar residues" evidence="1">
    <location>
        <begin position="79"/>
        <end position="91"/>
    </location>
</feature>
<comment type="caution">
    <text evidence="2">The sequence shown here is derived from an EMBL/GenBank/DDBJ whole genome shotgun (WGS) entry which is preliminary data.</text>
</comment>
<keyword evidence="3" id="KW-1185">Reference proteome</keyword>
<accession>A0A8H6Y533</accession>
<feature type="compositionally biased region" description="Low complexity" evidence="1">
    <location>
        <begin position="329"/>
        <end position="340"/>
    </location>
</feature>
<dbReference type="Proteomes" id="UP000623467">
    <property type="component" value="Unassembled WGS sequence"/>
</dbReference>
<feature type="region of interest" description="Disordered" evidence="1">
    <location>
        <begin position="74"/>
        <end position="131"/>
    </location>
</feature>
<dbReference type="AlphaFoldDB" id="A0A8H6Y533"/>
<feature type="region of interest" description="Disordered" evidence="1">
    <location>
        <begin position="287"/>
        <end position="340"/>
    </location>
</feature>
<evidence type="ECO:0000313" key="2">
    <source>
        <dbReference type="EMBL" id="KAF7353438.1"/>
    </source>
</evidence>
<dbReference type="EMBL" id="JACAZH010000012">
    <property type="protein sequence ID" value="KAF7353438.1"/>
    <property type="molecule type" value="Genomic_DNA"/>
</dbReference>
<reference evidence="2" key="1">
    <citation type="submission" date="2020-05" db="EMBL/GenBank/DDBJ databases">
        <title>Mycena genomes resolve the evolution of fungal bioluminescence.</title>
        <authorList>
            <person name="Tsai I.J."/>
        </authorList>
    </citation>
    <scope>NUCLEOTIDE SEQUENCE</scope>
    <source>
        <strain evidence="2">160909Yilan</strain>
    </source>
</reference>
<feature type="region of interest" description="Disordered" evidence="1">
    <location>
        <begin position="174"/>
        <end position="252"/>
    </location>
</feature>
<feature type="compositionally biased region" description="Low complexity" evidence="1">
    <location>
        <begin position="109"/>
        <end position="130"/>
    </location>
</feature>
<proteinExistence type="predicted"/>
<protein>
    <submittedName>
        <fullName evidence="2">Uncharacterized protein</fullName>
    </submittedName>
</protein>
<organism evidence="2 3">
    <name type="scientific">Mycena sanguinolenta</name>
    <dbReference type="NCBI Taxonomy" id="230812"/>
    <lineage>
        <taxon>Eukaryota</taxon>
        <taxon>Fungi</taxon>
        <taxon>Dikarya</taxon>
        <taxon>Basidiomycota</taxon>
        <taxon>Agaricomycotina</taxon>
        <taxon>Agaricomycetes</taxon>
        <taxon>Agaricomycetidae</taxon>
        <taxon>Agaricales</taxon>
        <taxon>Marasmiineae</taxon>
        <taxon>Mycenaceae</taxon>
        <taxon>Mycena</taxon>
    </lineage>
</organism>
<name>A0A8H6Y533_9AGAR</name>
<sequence length="340" mass="35395">MDACLADVPNVLDFFSSACKDGLRREPLETETAYTTAFAHSTQLTLSYPRHRTALYIRYFLNPYFFQSVLARAPPPSSMRRSVQPSASRPTGETYLLEKAPSPPLKIDSSSVAPTSPVTSYPSGSASSSSLAFVPTRPLLDGFPTETRRDEDLRKVALKRRSLERTLSLSFSFSLSLSRGPTQSDTSVAPVPSPAPTSAATRTHAAISAASSASSFISSSPSPSSSAPAPSSEFVSASAGKPTRPPLKRPTLKSSTVVPITVALAPPAPSSTAPTTFSSSLASAMRPTAGYTRTPSPSPSVCPPAASAPRIQTGISRFGAKNPEGAGAGFEEGSAVPAVA</sequence>
<feature type="compositionally biased region" description="Low complexity" evidence="1">
    <location>
        <begin position="174"/>
        <end position="239"/>
    </location>
</feature>
<gene>
    <name evidence="2" type="ORF">MSAN_01533000</name>
</gene>